<proteinExistence type="predicted"/>
<accession>A0A5B7CL84</accession>
<dbReference type="Proteomes" id="UP000324222">
    <property type="component" value="Unassembled WGS sequence"/>
</dbReference>
<dbReference type="OrthoDB" id="10249577at2759"/>
<dbReference type="EMBL" id="VSRR010000110">
    <property type="protein sequence ID" value="MPC10309.1"/>
    <property type="molecule type" value="Genomic_DNA"/>
</dbReference>
<organism evidence="1 2">
    <name type="scientific">Portunus trituberculatus</name>
    <name type="common">Swimming crab</name>
    <name type="synonym">Neptunus trituberculatus</name>
    <dbReference type="NCBI Taxonomy" id="210409"/>
    <lineage>
        <taxon>Eukaryota</taxon>
        <taxon>Metazoa</taxon>
        <taxon>Ecdysozoa</taxon>
        <taxon>Arthropoda</taxon>
        <taxon>Crustacea</taxon>
        <taxon>Multicrustacea</taxon>
        <taxon>Malacostraca</taxon>
        <taxon>Eumalacostraca</taxon>
        <taxon>Eucarida</taxon>
        <taxon>Decapoda</taxon>
        <taxon>Pleocyemata</taxon>
        <taxon>Brachyura</taxon>
        <taxon>Eubrachyura</taxon>
        <taxon>Portunoidea</taxon>
        <taxon>Portunidae</taxon>
        <taxon>Portuninae</taxon>
        <taxon>Portunus</taxon>
    </lineage>
</organism>
<sequence length="74" mass="8605">MNYSVYGRSVKGLIEHPLEEMAIHPGKNTVTYEARLLKALLLQIQQIAKKKDDKILIQCQHQESRTLTWELKTN</sequence>
<reference evidence="1 2" key="1">
    <citation type="submission" date="2019-05" db="EMBL/GenBank/DDBJ databases">
        <title>Another draft genome of Portunus trituberculatus and its Hox gene families provides insights of decapod evolution.</title>
        <authorList>
            <person name="Jeong J.-H."/>
            <person name="Song I."/>
            <person name="Kim S."/>
            <person name="Choi T."/>
            <person name="Kim D."/>
            <person name="Ryu S."/>
            <person name="Kim W."/>
        </authorList>
    </citation>
    <scope>NUCLEOTIDE SEQUENCE [LARGE SCALE GENOMIC DNA]</scope>
    <source>
        <tissue evidence="1">Muscle</tissue>
    </source>
</reference>
<evidence type="ECO:0000313" key="2">
    <source>
        <dbReference type="Proteomes" id="UP000324222"/>
    </source>
</evidence>
<evidence type="ECO:0000313" key="1">
    <source>
        <dbReference type="EMBL" id="MPC10309.1"/>
    </source>
</evidence>
<protein>
    <submittedName>
        <fullName evidence="1">Tetratricopeptide repeat protein 30A1</fullName>
    </submittedName>
</protein>
<keyword evidence="2" id="KW-1185">Reference proteome</keyword>
<name>A0A5B7CL84_PORTR</name>
<comment type="caution">
    <text evidence="1">The sequence shown here is derived from an EMBL/GenBank/DDBJ whole genome shotgun (WGS) entry which is preliminary data.</text>
</comment>
<dbReference type="AlphaFoldDB" id="A0A5B7CL84"/>
<gene>
    <name evidence="1" type="primary">Ttc30a1</name>
    <name evidence="1" type="ORF">E2C01_002942</name>
</gene>